<evidence type="ECO:0000256" key="7">
    <source>
        <dbReference type="ARBA" id="ARBA00023319"/>
    </source>
</evidence>
<dbReference type="InterPro" id="IPR036508">
    <property type="entry name" value="Chitin-bd_dom_sf"/>
</dbReference>
<keyword evidence="4" id="KW-1015">Disulfide bond</keyword>
<dbReference type="InterPro" id="IPR036179">
    <property type="entry name" value="Ig-like_dom_sf"/>
</dbReference>
<keyword evidence="1" id="KW-0244">Early protein</keyword>
<feature type="domain" description="Ig-like" evidence="12">
    <location>
        <begin position="120"/>
        <end position="223"/>
    </location>
</feature>
<dbReference type="PANTHER" id="PTHR11890">
    <property type="entry name" value="INTERLEUKIN-1 RECEPTOR FAMILY MEMBER"/>
    <property type="match status" value="1"/>
</dbReference>
<name>A0A9X0D6P7_9CNID</name>
<dbReference type="SMART" id="SM00409">
    <property type="entry name" value="IG"/>
    <property type="match status" value="4"/>
</dbReference>
<keyword evidence="7" id="KW-0393">Immunoglobulin domain</keyword>
<dbReference type="GO" id="GO:0005576">
    <property type="term" value="C:extracellular region"/>
    <property type="evidence" value="ECO:0007669"/>
    <property type="project" value="InterPro"/>
</dbReference>
<dbReference type="Pfam" id="PF01607">
    <property type="entry name" value="CBM_14"/>
    <property type="match status" value="1"/>
</dbReference>
<dbReference type="Pfam" id="PF13927">
    <property type="entry name" value="Ig_3"/>
    <property type="match status" value="1"/>
</dbReference>
<evidence type="ECO:0000256" key="8">
    <source>
        <dbReference type="ARBA" id="ARBA00038761"/>
    </source>
</evidence>
<keyword evidence="5" id="KW-0325">Glycoprotein</keyword>
<dbReference type="InterPro" id="IPR007110">
    <property type="entry name" value="Ig-like_dom"/>
</dbReference>
<evidence type="ECO:0000256" key="4">
    <source>
        <dbReference type="ARBA" id="ARBA00023157"/>
    </source>
</evidence>
<proteinExistence type="predicted"/>
<evidence type="ECO:0000259" key="13">
    <source>
        <dbReference type="PROSITE" id="PS50940"/>
    </source>
</evidence>
<dbReference type="OrthoDB" id="5989492at2759"/>
<protein>
    <recommendedName>
        <fullName evidence="9">Soluble interferon alpha/beta receptor OPG204</fullName>
    </recommendedName>
</protein>
<dbReference type="Pfam" id="PF13895">
    <property type="entry name" value="Ig_2"/>
    <property type="match status" value="1"/>
</dbReference>
<evidence type="ECO:0000256" key="3">
    <source>
        <dbReference type="ARBA" id="ARBA00022830"/>
    </source>
</evidence>
<keyword evidence="15" id="KW-1185">Reference proteome</keyword>
<keyword evidence="3" id="KW-1114">Inhibition of host interferon signaling pathway by virus</keyword>
<evidence type="ECO:0000256" key="5">
    <source>
        <dbReference type="ARBA" id="ARBA00023180"/>
    </source>
</evidence>
<dbReference type="InterPro" id="IPR013151">
    <property type="entry name" value="Immunoglobulin_dom"/>
</dbReference>
<dbReference type="SMART" id="SM00408">
    <property type="entry name" value="IGc2"/>
    <property type="match status" value="3"/>
</dbReference>
<feature type="signal peptide" evidence="11">
    <location>
        <begin position="1"/>
        <end position="27"/>
    </location>
</feature>
<evidence type="ECO:0000256" key="1">
    <source>
        <dbReference type="ARBA" id="ARBA00022518"/>
    </source>
</evidence>
<feature type="domain" description="Ig-like" evidence="12">
    <location>
        <begin position="46"/>
        <end position="116"/>
    </location>
</feature>
<dbReference type="InterPro" id="IPR015621">
    <property type="entry name" value="IL-1_rcpt_fam"/>
</dbReference>
<dbReference type="Gene3D" id="2.60.40.10">
    <property type="entry name" value="Immunoglobulins"/>
    <property type="match status" value="4"/>
</dbReference>
<keyword evidence="11" id="KW-0732">Signal</keyword>
<evidence type="ECO:0000256" key="11">
    <source>
        <dbReference type="SAM" id="SignalP"/>
    </source>
</evidence>
<keyword evidence="2" id="KW-0945">Host-virus interaction</keyword>
<dbReference type="InterPro" id="IPR003598">
    <property type="entry name" value="Ig_sub2"/>
</dbReference>
<dbReference type="InterPro" id="IPR003599">
    <property type="entry name" value="Ig_sub"/>
</dbReference>
<feature type="domain" description="Ig-like" evidence="12">
    <location>
        <begin position="241"/>
        <end position="313"/>
    </location>
</feature>
<dbReference type="EMBL" id="MU825463">
    <property type="protein sequence ID" value="KAJ7388511.1"/>
    <property type="molecule type" value="Genomic_DNA"/>
</dbReference>
<keyword evidence="2" id="KW-1090">Inhibition of host innate immune response by virus</keyword>
<organism evidence="14 15">
    <name type="scientific">Desmophyllum pertusum</name>
    <dbReference type="NCBI Taxonomy" id="174260"/>
    <lineage>
        <taxon>Eukaryota</taxon>
        <taxon>Metazoa</taxon>
        <taxon>Cnidaria</taxon>
        <taxon>Anthozoa</taxon>
        <taxon>Hexacorallia</taxon>
        <taxon>Scleractinia</taxon>
        <taxon>Caryophylliina</taxon>
        <taxon>Caryophylliidae</taxon>
        <taxon>Desmophyllum</taxon>
    </lineage>
</organism>
<evidence type="ECO:0000313" key="15">
    <source>
        <dbReference type="Proteomes" id="UP001163046"/>
    </source>
</evidence>
<dbReference type="PRINTS" id="PR01832">
    <property type="entry name" value="VEGFRECEPTOR"/>
</dbReference>
<evidence type="ECO:0000259" key="12">
    <source>
        <dbReference type="PROSITE" id="PS50835"/>
    </source>
</evidence>
<sequence>MARLRMPIAWFVVILAFLCSSQDFADASQYSLIKDRRSNYVLVPYGYSVDLNCQLNDPLADVTLMQQKKTENKEHTRIPDGVKVTQSGQIFTINNMEASDKGKYHCKVQSTVIVIENLIPVTYGSQESYISSHSILPKSISINEGGSATFTCNVTGKGITKVEWYKDKRIISSTFKETGDNYISILQLTAVTASQAGAYECRTTDIPTRYNGYEGKTRMLSVTEFQFVAKNKRPYQILFVGNSSVINCRTNDQKASSSSLWVRRHTNPVQQIVPNGGSITQRRNRFYFNSVAQDDTGLYICKATLPSINKTIEQVTSLLVFTGDNRNPQAQVYPFAKEVLHGQDFNFSCLVPGDGMSMQWLKNGIAVPSDQTQRQPNRIVKGHTFNENLLMLRKVSRVDDGNYTCVVTTSQQQGYSNKVTARLSVKECHNPSGKFADPTDAYGYFECIQGTAVKRDCPDWQYWNQEEKRCKLTLKWIVAPDNYWIHYVIPGTTFLFDCRLNDNTNVQVELYWKNTTGGRFQEVNPLTDQFVTQSGQNFTVILPEGDNKKYQCRAIRMQGGQSVLEKEIILNTAQGLKPH</sequence>
<comment type="subunit">
    <text evidence="8">Interacts with host IFNA1.</text>
</comment>
<dbReference type="PROSITE" id="PS50940">
    <property type="entry name" value="CHIT_BIND_II"/>
    <property type="match status" value="1"/>
</dbReference>
<comment type="function">
    <text evidence="10">Counteracts the antiviral effects of host IFN-alpha/beta and key IFN-inducible proteins involved in viral RNA degradation suxh as host OAS1. Acts as a soluble IFN-alpha receptor and thus inhibits the interaction between host IFN-alpha and its receptor.</text>
</comment>
<dbReference type="SUPFAM" id="SSF48726">
    <property type="entry name" value="Immunoglobulin"/>
    <property type="match status" value="4"/>
</dbReference>
<evidence type="ECO:0000256" key="6">
    <source>
        <dbReference type="ARBA" id="ARBA00023258"/>
    </source>
</evidence>
<dbReference type="AlphaFoldDB" id="A0A9X0D6P7"/>
<dbReference type="GO" id="GO:0008061">
    <property type="term" value="F:chitin binding"/>
    <property type="evidence" value="ECO:0007669"/>
    <property type="project" value="InterPro"/>
</dbReference>
<dbReference type="InterPro" id="IPR002557">
    <property type="entry name" value="Chitin-bd_dom"/>
</dbReference>
<accession>A0A9X0D6P7</accession>
<dbReference type="GO" id="GO:0039502">
    <property type="term" value="P:symbiont-mediated suppression of host type I interferon-mediated signaling pathway"/>
    <property type="evidence" value="ECO:0007669"/>
    <property type="project" value="UniProtKB-KW"/>
</dbReference>
<dbReference type="SUPFAM" id="SSF57625">
    <property type="entry name" value="Invertebrate chitin-binding proteins"/>
    <property type="match status" value="1"/>
</dbReference>
<evidence type="ECO:0000256" key="9">
    <source>
        <dbReference type="ARBA" id="ARBA00041012"/>
    </source>
</evidence>
<reference evidence="14" key="1">
    <citation type="submission" date="2023-01" db="EMBL/GenBank/DDBJ databases">
        <title>Genome assembly of the deep-sea coral Lophelia pertusa.</title>
        <authorList>
            <person name="Herrera S."/>
            <person name="Cordes E."/>
        </authorList>
    </citation>
    <scope>NUCLEOTIDE SEQUENCE</scope>
    <source>
        <strain evidence="14">USNM1676648</strain>
        <tissue evidence="14">Polyp</tissue>
    </source>
</reference>
<feature type="domain" description="Ig-like" evidence="12">
    <location>
        <begin position="328"/>
        <end position="424"/>
    </location>
</feature>
<feature type="chain" id="PRO_5040728267" description="Soluble interferon alpha/beta receptor OPG204" evidence="11">
    <location>
        <begin position="28"/>
        <end position="579"/>
    </location>
</feature>
<dbReference type="Proteomes" id="UP001163046">
    <property type="component" value="Unassembled WGS sequence"/>
</dbReference>
<dbReference type="PROSITE" id="PS50835">
    <property type="entry name" value="IG_LIKE"/>
    <property type="match status" value="5"/>
</dbReference>
<evidence type="ECO:0000256" key="10">
    <source>
        <dbReference type="ARBA" id="ARBA00045444"/>
    </source>
</evidence>
<evidence type="ECO:0000313" key="14">
    <source>
        <dbReference type="EMBL" id="KAJ7388511.1"/>
    </source>
</evidence>
<comment type="caution">
    <text evidence="14">The sequence shown here is derived from an EMBL/GenBank/DDBJ whole genome shotgun (WGS) entry which is preliminary data.</text>
</comment>
<dbReference type="PANTHER" id="PTHR11890:SF44">
    <property type="entry name" value="X-LINKED INTERLEUKIN-1 RECEPTOR ACCESSORY PROTEIN-LIKE 2"/>
    <property type="match status" value="1"/>
</dbReference>
<dbReference type="Gene3D" id="2.170.140.10">
    <property type="entry name" value="Chitin binding domain"/>
    <property type="match status" value="1"/>
</dbReference>
<feature type="domain" description="Chitin-binding type-2" evidence="13">
    <location>
        <begin position="425"/>
        <end position="470"/>
    </location>
</feature>
<evidence type="ECO:0000256" key="2">
    <source>
        <dbReference type="ARBA" id="ARBA00022632"/>
    </source>
</evidence>
<dbReference type="Pfam" id="PF00047">
    <property type="entry name" value="ig"/>
    <property type="match status" value="1"/>
</dbReference>
<dbReference type="InterPro" id="IPR013783">
    <property type="entry name" value="Ig-like_fold"/>
</dbReference>
<feature type="domain" description="Ig-like" evidence="12">
    <location>
        <begin position="480"/>
        <end position="569"/>
    </location>
</feature>
<keyword evidence="6" id="KW-0922">Interferon antiviral system evasion</keyword>
<gene>
    <name evidence="14" type="primary">HSPG2_13</name>
    <name evidence="14" type="ORF">OS493_037131</name>
</gene>
<keyword evidence="2" id="KW-0899">Viral immunoevasion</keyword>